<dbReference type="Proteomes" id="UP000664534">
    <property type="component" value="Unassembled WGS sequence"/>
</dbReference>
<dbReference type="EMBL" id="CAJPDT010000106">
    <property type="protein sequence ID" value="CAF9938185.1"/>
    <property type="molecule type" value="Genomic_DNA"/>
</dbReference>
<evidence type="ECO:0000313" key="2">
    <source>
        <dbReference type="Proteomes" id="UP000664534"/>
    </source>
</evidence>
<accession>A0A8H3IXT3</accession>
<evidence type="ECO:0000313" key="1">
    <source>
        <dbReference type="EMBL" id="CAF9938185.1"/>
    </source>
</evidence>
<gene>
    <name evidence="1" type="ORF">IMSHALPRED_000701</name>
</gene>
<keyword evidence="2" id="KW-1185">Reference proteome</keyword>
<proteinExistence type="predicted"/>
<organism evidence="1 2">
    <name type="scientific">Imshaugia aleurites</name>
    <dbReference type="NCBI Taxonomy" id="172621"/>
    <lineage>
        <taxon>Eukaryota</taxon>
        <taxon>Fungi</taxon>
        <taxon>Dikarya</taxon>
        <taxon>Ascomycota</taxon>
        <taxon>Pezizomycotina</taxon>
        <taxon>Lecanoromycetes</taxon>
        <taxon>OSLEUM clade</taxon>
        <taxon>Lecanoromycetidae</taxon>
        <taxon>Lecanorales</taxon>
        <taxon>Lecanorineae</taxon>
        <taxon>Parmeliaceae</taxon>
        <taxon>Imshaugia</taxon>
    </lineage>
</organism>
<dbReference type="AlphaFoldDB" id="A0A8H3IXT3"/>
<name>A0A8H3IXT3_9LECA</name>
<reference evidence="1" key="1">
    <citation type="submission" date="2021-03" db="EMBL/GenBank/DDBJ databases">
        <authorList>
            <person name="Tagirdzhanova G."/>
        </authorList>
    </citation>
    <scope>NUCLEOTIDE SEQUENCE</scope>
</reference>
<protein>
    <submittedName>
        <fullName evidence="1">Uncharacterized protein</fullName>
    </submittedName>
</protein>
<comment type="caution">
    <text evidence="1">The sequence shown here is derived from an EMBL/GenBank/DDBJ whole genome shotgun (WGS) entry which is preliminary data.</text>
</comment>
<sequence>MGDLIENGGWLGVGYFNNADDHITYYPSLSEGLVNFKAEDTAILALTAEIKVLAQMKSLRRGHDTQGKLKKINIDQTYEVTKATKATRISWHLIAWRKSAARSRMRRPKPGIKS</sequence>
<dbReference type="OrthoDB" id="823504at2759"/>